<evidence type="ECO:0000256" key="1">
    <source>
        <dbReference type="SAM" id="MobiDB-lite"/>
    </source>
</evidence>
<dbReference type="Proteomes" id="UP001498398">
    <property type="component" value="Unassembled WGS sequence"/>
</dbReference>
<sequence length="90" mass="10167">MATPNSPGRYPNSPGRYPNSPGRYETSEVDNGWLSIQSQAKTSKVGENPDQPYIDLLEEKDALIELGRIRVRALEQQVAELEEKLRRALK</sequence>
<evidence type="ECO:0000313" key="2">
    <source>
        <dbReference type="EMBL" id="KAK7435709.1"/>
    </source>
</evidence>
<reference evidence="2 3" key="1">
    <citation type="submission" date="2024-01" db="EMBL/GenBank/DDBJ databases">
        <title>A draft genome for the cacao thread blight pathogen Marasmiellus scandens.</title>
        <authorList>
            <person name="Baruah I.K."/>
            <person name="Leung J."/>
            <person name="Bukari Y."/>
            <person name="Amoako-Attah I."/>
            <person name="Meinhardt L.W."/>
            <person name="Bailey B.A."/>
            <person name="Cohen S.P."/>
        </authorList>
    </citation>
    <scope>NUCLEOTIDE SEQUENCE [LARGE SCALE GENOMIC DNA]</scope>
    <source>
        <strain evidence="2 3">GH-19</strain>
    </source>
</reference>
<keyword evidence="3" id="KW-1185">Reference proteome</keyword>
<organism evidence="2 3">
    <name type="scientific">Marasmiellus scandens</name>
    <dbReference type="NCBI Taxonomy" id="2682957"/>
    <lineage>
        <taxon>Eukaryota</taxon>
        <taxon>Fungi</taxon>
        <taxon>Dikarya</taxon>
        <taxon>Basidiomycota</taxon>
        <taxon>Agaricomycotina</taxon>
        <taxon>Agaricomycetes</taxon>
        <taxon>Agaricomycetidae</taxon>
        <taxon>Agaricales</taxon>
        <taxon>Marasmiineae</taxon>
        <taxon>Omphalotaceae</taxon>
        <taxon>Marasmiellus</taxon>
    </lineage>
</organism>
<comment type="caution">
    <text evidence="2">The sequence shown here is derived from an EMBL/GenBank/DDBJ whole genome shotgun (WGS) entry which is preliminary data.</text>
</comment>
<name>A0ABR1IND4_9AGAR</name>
<accession>A0ABR1IND4</accession>
<dbReference type="EMBL" id="JBANRG010000103">
    <property type="protein sequence ID" value="KAK7435709.1"/>
    <property type="molecule type" value="Genomic_DNA"/>
</dbReference>
<feature type="region of interest" description="Disordered" evidence="1">
    <location>
        <begin position="1"/>
        <end position="27"/>
    </location>
</feature>
<protein>
    <submittedName>
        <fullName evidence="2">Uncharacterized protein</fullName>
    </submittedName>
</protein>
<gene>
    <name evidence="2" type="ORF">VKT23_019541</name>
</gene>
<proteinExistence type="predicted"/>
<evidence type="ECO:0000313" key="3">
    <source>
        <dbReference type="Proteomes" id="UP001498398"/>
    </source>
</evidence>